<feature type="transmembrane region" description="Helical" evidence="7">
    <location>
        <begin position="514"/>
        <end position="537"/>
    </location>
</feature>
<feature type="transmembrane region" description="Helical" evidence="7">
    <location>
        <begin position="224"/>
        <end position="247"/>
    </location>
</feature>
<dbReference type="Gene3D" id="1.20.1250.20">
    <property type="entry name" value="MFS general substrate transporter like domains"/>
    <property type="match status" value="1"/>
</dbReference>
<feature type="transmembrane region" description="Helical" evidence="7">
    <location>
        <begin position="543"/>
        <end position="563"/>
    </location>
</feature>
<feature type="transmembrane region" description="Helical" evidence="7">
    <location>
        <begin position="482"/>
        <end position="502"/>
    </location>
</feature>
<name>A0A9P0HCG1_NEZVI</name>
<reference evidence="9" key="1">
    <citation type="submission" date="2022-01" db="EMBL/GenBank/DDBJ databases">
        <authorList>
            <person name="King R."/>
        </authorList>
    </citation>
    <scope>NUCLEOTIDE SEQUENCE</scope>
</reference>
<feature type="domain" description="Major facilitator superfamily (MFS) profile" evidence="8">
    <location>
        <begin position="68"/>
        <end position="568"/>
    </location>
</feature>
<keyword evidence="3" id="KW-0813">Transport</keyword>
<gene>
    <name evidence="9" type="ORF">NEZAVI_LOCUS9113</name>
</gene>
<dbReference type="InterPro" id="IPR036259">
    <property type="entry name" value="MFS_trans_sf"/>
</dbReference>
<evidence type="ECO:0000256" key="3">
    <source>
        <dbReference type="ARBA" id="ARBA00022448"/>
    </source>
</evidence>
<evidence type="ECO:0000256" key="7">
    <source>
        <dbReference type="SAM" id="Phobius"/>
    </source>
</evidence>
<dbReference type="OrthoDB" id="3936150at2759"/>
<evidence type="ECO:0000256" key="4">
    <source>
        <dbReference type="ARBA" id="ARBA00022692"/>
    </source>
</evidence>
<dbReference type="Pfam" id="PF00083">
    <property type="entry name" value="Sugar_tr"/>
    <property type="match status" value="1"/>
</dbReference>
<dbReference type="PROSITE" id="PS50850">
    <property type="entry name" value="MFS"/>
    <property type="match status" value="1"/>
</dbReference>
<feature type="transmembrane region" description="Helical" evidence="7">
    <location>
        <begin position="189"/>
        <end position="212"/>
    </location>
</feature>
<evidence type="ECO:0000256" key="5">
    <source>
        <dbReference type="ARBA" id="ARBA00022989"/>
    </source>
</evidence>
<dbReference type="PANTHER" id="PTHR23511">
    <property type="entry name" value="SYNAPTIC VESICLE GLYCOPROTEIN 2"/>
    <property type="match status" value="1"/>
</dbReference>
<organism evidence="9 10">
    <name type="scientific">Nezara viridula</name>
    <name type="common">Southern green stink bug</name>
    <name type="synonym">Cimex viridulus</name>
    <dbReference type="NCBI Taxonomy" id="85310"/>
    <lineage>
        <taxon>Eukaryota</taxon>
        <taxon>Metazoa</taxon>
        <taxon>Ecdysozoa</taxon>
        <taxon>Arthropoda</taxon>
        <taxon>Hexapoda</taxon>
        <taxon>Insecta</taxon>
        <taxon>Pterygota</taxon>
        <taxon>Neoptera</taxon>
        <taxon>Paraneoptera</taxon>
        <taxon>Hemiptera</taxon>
        <taxon>Heteroptera</taxon>
        <taxon>Panheteroptera</taxon>
        <taxon>Pentatomomorpha</taxon>
        <taxon>Pentatomoidea</taxon>
        <taxon>Pentatomidae</taxon>
        <taxon>Pentatominae</taxon>
        <taxon>Nezara</taxon>
    </lineage>
</organism>
<dbReference type="InterPro" id="IPR005829">
    <property type="entry name" value="Sugar_transporter_CS"/>
</dbReference>
<feature type="transmembrane region" description="Helical" evidence="7">
    <location>
        <begin position="354"/>
        <end position="380"/>
    </location>
</feature>
<keyword evidence="5 7" id="KW-1133">Transmembrane helix</keyword>
<dbReference type="EMBL" id="OV725080">
    <property type="protein sequence ID" value="CAH1399720.1"/>
    <property type="molecule type" value="Genomic_DNA"/>
</dbReference>
<keyword evidence="4 7" id="KW-0812">Transmembrane</keyword>
<dbReference type="InterPro" id="IPR020846">
    <property type="entry name" value="MFS_dom"/>
</dbReference>
<evidence type="ECO:0000313" key="10">
    <source>
        <dbReference type="Proteomes" id="UP001152798"/>
    </source>
</evidence>
<keyword evidence="6 7" id="KW-0472">Membrane</keyword>
<evidence type="ECO:0000259" key="8">
    <source>
        <dbReference type="PROSITE" id="PS50850"/>
    </source>
</evidence>
<protein>
    <recommendedName>
        <fullName evidence="8">Major facilitator superfamily (MFS) profile domain-containing protein</fullName>
    </recommendedName>
</protein>
<evidence type="ECO:0000256" key="1">
    <source>
        <dbReference type="ARBA" id="ARBA00004141"/>
    </source>
</evidence>
<proteinExistence type="inferred from homology"/>
<dbReference type="PANTHER" id="PTHR23511:SF38">
    <property type="entry name" value="SYNAPTIC VESICLE 2-RELATED PROTEIN-LIKE PROTEIN"/>
    <property type="match status" value="1"/>
</dbReference>
<feature type="transmembrane region" description="Helical" evidence="7">
    <location>
        <begin position="262"/>
        <end position="281"/>
    </location>
</feature>
<dbReference type="Proteomes" id="UP001152798">
    <property type="component" value="Chromosome 4"/>
</dbReference>
<evidence type="ECO:0000256" key="6">
    <source>
        <dbReference type="ARBA" id="ARBA00023136"/>
    </source>
</evidence>
<evidence type="ECO:0000256" key="2">
    <source>
        <dbReference type="ARBA" id="ARBA00008335"/>
    </source>
</evidence>
<feature type="transmembrane region" description="Helical" evidence="7">
    <location>
        <begin position="422"/>
        <end position="444"/>
    </location>
</feature>
<comment type="similarity">
    <text evidence="2">Belongs to the major facilitator superfamily.</text>
</comment>
<accession>A0A9P0HCG1</accession>
<keyword evidence="10" id="KW-1185">Reference proteome</keyword>
<dbReference type="GO" id="GO:0016020">
    <property type="term" value="C:membrane"/>
    <property type="evidence" value="ECO:0007669"/>
    <property type="project" value="UniProtKB-SubCell"/>
</dbReference>
<sequence length="582" mass="64565">MTSVTAAEVSPRRRVFLEDHLWRIWFRRNNSYLRNRVTSARVTKDALHGVSLEDALSICGFGRYQRFIALVGGLCWLSCALQNSLSAYILPSIKCEMHVSSSMLGLFNAVFLAVWDSSHPPRDPCNLEAPSPAILQSAPLFNDWFYDKMFNFRSFGGLPGIGRRPVLIYGMAIDSCLTIISSFSQNFYLLLVARFLSGFIVGGPAAIIPAFVGEFQPGSKRQQVICYLGFFWTVSWVILPGVAWLIIPMNIHLHWGGYSYSSWRFIILLVSVPSLISSVLIHRYPESPRFLLAQGRAPETLDILSSIWEVNTGKKADNYPVKSLDYVTNTSAIKEEPKSIWRPLKMMLTQWQSLLAMPVLPITLLGCFLFFSNMFGYYGLGLWLPELVNRFEAHYAVSNKTVTLCDLTSKVDNSEESNEECVIPSTVFMQSLVIGSMGLVGNGLSGLLSSKFPRPVMPVILMAAAGVSVLTLYLVQSSFQNLLVSTIFQFCIGTCNMVYNALVVDMFPADISGIAICMCVMSGRLGAMVSNLVLGHLLDVSCFVPILLCAAIILLGAVFSAFIPKVPYCEQIKEQEKSVIKA</sequence>
<dbReference type="AlphaFoldDB" id="A0A9P0HCG1"/>
<feature type="transmembrane region" description="Helical" evidence="7">
    <location>
        <begin position="456"/>
        <end position="476"/>
    </location>
</feature>
<evidence type="ECO:0000313" key="9">
    <source>
        <dbReference type="EMBL" id="CAH1399720.1"/>
    </source>
</evidence>
<comment type="subcellular location">
    <subcellularLocation>
        <location evidence="1">Membrane</location>
        <topology evidence="1">Multi-pass membrane protein</topology>
    </subcellularLocation>
</comment>
<dbReference type="PROSITE" id="PS00217">
    <property type="entry name" value="SUGAR_TRANSPORT_2"/>
    <property type="match status" value="1"/>
</dbReference>
<dbReference type="InterPro" id="IPR005828">
    <property type="entry name" value="MFS_sugar_transport-like"/>
</dbReference>
<dbReference type="GO" id="GO:0022857">
    <property type="term" value="F:transmembrane transporter activity"/>
    <property type="evidence" value="ECO:0007669"/>
    <property type="project" value="InterPro"/>
</dbReference>
<dbReference type="SUPFAM" id="SSF103473">
    <property type="entry name" value="MFS general substrate transporter"/>
    <property type="match status" value="1"/>
</dbReference>